<dbReference type="AlphaFoldDB" id="A0A147BBD5"/>
<accession>A0A147BBD5</accession>
<protein>
    <submittedName>
        <fullName evidence="1">Uncharacterized protein</fullName>
    </submittedName>
</protein>
<feature type="non-terminal residue" evidence="1">
    <location>
        <position position="74"/>
    </location>
</feature>
<feature type="non-terminal residue" evidence="1">
    <location>
        <position position="1"/>
    </location>
</feature>
<sequence length="74" mass="8058">CARTCVAGTCARPGLPVALQVCTRSWNGALFPARASKRRASKWTDIWANSRTTFCSHADGRTKALHAHTTTEMP</sequence>
<organism evidence="1">
    <name type="scientific">Ixodes ricinus</name>
    <name type="common">Common tick</name>
    <name type="synonym">Acarus ricinus</name>
    <dbReference type="NCBI Taxonomy" id="34613"/>
    <lineage>
        <taxon>Eukaryota</taxon>
        <taxon>Metazoa</taxon>
        <taxon>Ecdysozoa</taxon>
        <taxon>Arthropoda</taxon>
        <taxon>Chelicerata</taxon>
        <taxon>Arachnida</taxon>
        <taxon>Acari</taxon>
        <taxon>Parasitiformes</taxon>
        <taxon>Ixodida</taxon>
        <taxon>Ixodoidea</taxon>
        <taxon>Ixodidae</taxon>
        <taxon>Ixodinae</taxon>
        <taxon>Ixodes</taxon>
    </lineage>
</organism>
<proteinExistence type="predicted"/>
<reference evidence="1" key="1">
    <citation type="journal article" date="2018" name="PLoS Negl. Trop. Dis.">
        <title>Sialome diversity of ticks revealed by RNAseq of single tick salivary glands.</title>
        <authorList>
            <person name="Perner J."/>
            <person name="Kropackova S."/>
            <person name="Kopacek P."/>
            <person name="Ribeiro J.M."/>
        </authorList>
    </citation>
    <scope>NUCLEOTIDE SEQUENCE</scope>
    <source>
        <strain evidence="1">Siblings of single egg batch collected in Ceske Budejovice</strain>
        <tissue evidence="1">Salivary glands</tissue>
    </source>
</reference>
<dbReference type="EMBL" id="GEGO01007622">
    <property type="protein sequence ID" value="JAR87782.1"/>
    <property type="molecule type" value="Transcribed_RNA"/>
</dbReference>
<name>A0A147BBD5_IXORI</name>
<evidence type="ECO:0000313" key="1">
    <source>
        <dbReference type="EMBL" id="JAR87782.1"/>
    </source>
</evidence>